<reference evidence="1 2" key="1">
    <citation type="submission" date="2019-01" db="EMBL/GenBank/DDBJ databases">
        <title>Sphingomonas mucosissima sp. nov. and Sphingomonas desiccabilis sp. nov., from biological soil crusts in the Colorado Plateau, USA.</title>
        <authorList>
            <person name="Zhu D."/>
        </authorList>
    </citation>
    <scope>NUCLEOTIDE SEQUENCE [LARGE SCALE GENOMIC DNA]</scope>
    <source>
        <strain evidence="1 2">CP1D</strain>
    </source>
</reference>
<dbReference type="AlphaFoldDB" id="A0A4Q2IRK8"/>
<dbReference type="RefSeq" id="WP_129343055.1">
    <property type="nucleotide sequence ID" value="NZ_JACIDD010000003.1"/>
</dbReference>
<organism evidence="1 2">
    <name type="scientific">Sphingomonas desiccabilis</name>
    <dbReference type="NCBI Taxonomy" id="429134"/>
    <lineage>
        <taxon>Bacteria</taxon>
        <taxon>Pseudomonadati</taxon>
        <taxon>Pseudomonadota</taxon>
        <taxon>Alphaproteobacteria</taxon>
        <taxon>Sphingomonadales</taxon>
        <taxon>Sphingomonadaceae</taxon>
        <taxon>Sphingomonas</taxon>
    </lineage>
</organism>
<dbReference type="PROSITE" id="PS51184">
    <property type="entry name" value="JMJC"/>
    <property type="match status" value="1"/>
</dbReference>
<keyword evidence="2" id="KW-1185">Reference proteome</keyword>
<proteinExistence type="predicted"/>
<comment type="caution">
    <text evidence="1">The sequence shown here is derived from an EMBL/GenBank/DDBJ whole genome shotgun (WGS) entry which is preliminary data.</text>
</comment>
<sequence>MTTSGALPPVRVIDGPRGDVDYQALVDAGEPVVLKDAAADLPLVAAGREGREAAMAYLLRFDAGRDVVGFVGDAAIGGRFFYNEEVTAMNFAGGRARLAQYLARIRDGMGQPDAPSIYVGSTDLDTYLPGFRGENPVVPDGALPGTQAPLASIWIGNRTTAAAHWDMSNNVACPLVGRRRFTLFPPDQVTNLYPGPLEPTPGGQVVSMVDFRAPDHARYPRFREALASARVAELEPGDVLVYPALWWHQVEALDAFNVMVNYWWNEAPAFADTPMTTLLHALLSLRDRPDHEKQSWRALFDYYVFGPAGRAGEHLPPHARGPLAPLDEGTARRLRAQVMQRLNR</sequence>
<dbReference type="OrthoDB" id="479699at2"/>
<dbReference type="InterPro" id="IPR003347">
    <property type="entry name" value="JmjC_dom"/>
</dbReference>
<dbReference type="Gene3D" id="2.60.120.650">
    <property type="entry name" value="Cupin"/>
    <property type="match status" value="1"/>
</dbReference>
<dbReference type="Proteomes" id="UP000292347">
    <property type="component" value="Unassembled WGS sequence"/>
</dbReference>
<dbReference type="SUPFAM" id="SSF51197">
    <property type="entry name" value="Clavaminate synthase-like"/>
    <property type="match status" value="1"/>
</dbReference>
<accession>A0A4Q2IRK8</accession>
<protein>
    <submittedName>
        <fullName evidence="1">Cupin-like domain-containing protein</fullName>
    </submittedName>
</protein>
<dbReference type="Pfam" id="PF13621">
    <property type="entry name" value="Cupin_8"/>
    <property type="match status" value="1"/>
</dbReference>
<dbReference type="InterPro" id="IPR041667">
    <property type="entry name" value="Cupin_8"/>
</dbReference>
<name>A0A4Q2IRK8_9SPHN</name>
<dbReference type="PANTHER" id="PTHR12461">
    <property type="entry name" value="HYPOXIA-INDUCIBLE FACTOR 1 ALPHA INHIBITOR-RELATED"/>
    <property type="match status" value="1"/>
</dbReference>
<evidence type="ECO:0000313" key="1">
    <source>
        <dbReference type="EMBL" id="RXZ30506.1"/>
    </source>
</evidence>
<dbReference type="SMART" id="SM00558">
    <property type="entry name" value="JmjC"/>
    <property type="match status" value="1"/>
</dbReference>
<gene>
    <name evidence="1" type="ORF">EO081_15115</name>
</gene>
<dbReference type="EMBL" id="SDPT01000003">
    <property type="protein sequence ID" value="RXZ30506.1"/>
    <property type="molecule type" value="Genomic_DNA"/>
</dbReference>
<dbReference type="PANTHER" id="PTHR12461:SF105">
    <property type="entry name" value="HYPOXIA-INDUCIBLE FACTOR 1-ALPHA INHIBITOR"/>
    <property type="match status" value="1"/>
</dbReference>
<evidence type="ECO:0000313" key="2">
    <source>
        <dbReference type="Proteomes" id="UP000292347"/>
    </source>
</evidence>